<sequence length="131" mass="14536">MKPISVVLLLLSCGAGVAQARDPFRPLPGAACLAEVEPLSEWRLQGIIGRAPRFQGWLLTPQGKSVHVLSDQPFPLFPWQTLRFTSRSLQLFIPGSCPAQRFTFHLKGRLHDKDSDSDTPAVLPNPRSRQP</sequence>
<organism evidence="3 4">
    <name type="scientific">Pantoea stewartii</name>
    <dbReference type="NCBI Taxonomy" id="66269"/>
    <lineage>
        <taxon>Bacteria</taxon>
        <taxon>Pseudomonadati</taxon>
        <taxon>Pseudomonadota</taxon>
        <taxon>Gammaproteobacteria</taxon>
        <taxon>Enterobacterales</taxon>
        <taxon>Erwiniaceae</taxon>
        <taxon>Pantoea</taxon>
    </lineage>
</organism>
<dbReference type="RefSeq" id="WP_058715068.1">
    <property type="nucleotide sequence ID" value="NZ_LDSI01000034.1"/>
</dbReference>
<proteinExistence type="predicted"/>
<feature type="region of interest" description="Disordered" evidence="1">
    <location>
        <begin position="108"/>
        <end position="131"/>
    </location>
</feature>
<feature type="chain" id="PRO_5044220227" description="DUF2531 family protein" evidence="2">
    <location>
        <begin position="21"/>
        <end position="131"/>
    </location>
</feature>
<feature type="signal peptide" evidence="2">
    <location>
        <begin position="1"/>
        <end position="20"/>
    </location>
</feature>
<name>A0AB34VAZ4_9GAMM</name>
<evidence type="ECO:0000313" key="4">
    <source>
        <dbReference type="Proteomes" id="UP000072520"/>
    </source>
</evidence>
<dbReference type="AlphaFoldDB" id="A0AB34VAZ4"/>
<evidence type="ECO:0000313" key="3">
    <source>
        <dbReference type="EMBL" id="KTS93332.1"/>
    </source>
</evidence>
<dbReference type="Proteomes" id="UP000072520">
    <property type="component" value="Unassembled WGS sequence"/>
</dbReference>
<dbReference type="InterPro" id="IPR019684">
    <property type="entry name" value="HofP"/>
</dbReference>
<evidence type="ECO:0000256" key="1">
    <source>
        <dbReference type="SAM" id="MobiDB-lite"/>
    </source>
</evidence>
<dbReference type="EMBL" id="LDSI01000034">
    <property type="protein sequence ID" value="KTS93332.1"/>
    <property type="molecule type" value="Genomic_DNA"/>
</dbReference>
<evidence type="ECO:0000256" key="2">
    <source>
        <dbReference type="SAM" id="SignalP"/>
    </source>
</evidence>
<accession>A0AB34VAZ4</accession>
<protein>
    <recommendedName>
        <fullName evidence="5">DUF2531 family protein</fullName>
    </recommendedName>
</protein>
<dbReference type="Pfam" id="PF10748">
    <property type="entry name" value="HofP"/>
    <property type="match status" value="1"/>
</dbReference>
<keyword evidence="2" id="KW-0732">Signal</keyword>
<comment type="caution">
    <text evidence="3">The sequence shown here is derived from an EMBL/GenBank/DDBJ whole genome shotgun (WGS) entry which is preliminary data.</text>
</comment>
<gene>
    <name evidence="3" type="ORF">RSA13_20975</name>
</gene>
<evidence type="ECO:0008006" key="5">
    <source>
        <dbReference type="Google" id="ProtNLM"/>
    </source>
</evidence>
<reference evidence="3 4" key="1">
    <citation type="journal article" date="2016" name="Front. Microbiol.">
        <title>Genomic Resource of Rice Seed Associated Bacteria.</title>
        <authorList>
            <person name="Midha S."/>
            <person name="Bansal K."/>
            <person name="Sharma S."/>
            <person name="Kumar N."/>
            <person name="Patil P.P."/>
            <person name="Chaudhry V."/>
            <person name="Patil P.B."/>
        </authorList>
    </citation>
    <scope>NUCLEOTIDE SEQUENCE [LARGE SCALE GENOMIC DNA]</scope>
    <source>
        <strain evidence="3 4">RSA13</strain>
    </source>
</reference>